<reference evidence="1 2" key="1">
    <citation type="submission" date="2018-03" db="EMBL/GenBank/DDBJ databases">
        <title>Draft Genome Sequences of the Obligatory Marine Myxobacteria Enhygromyxa salina SWB007.</title>
        <authorList>
            <person name="Poehlein A."/>
            <person name="Moghaddam J.A."/>
            <person name="Harms H."/>
            <person name="Alanjari M."/>
            <person name="Koenig G.M."/>
            <person name="Daniel R."/>
            <person name="Schaeberle T.F."/>
        </authorList>
    </citation>
    <scope>NUCLEOTIDE SEQUENCE [LARGE SCALE GENOMIC DNA]</scope>
    <source>
        <strain evidence="1 2">SWB007</strain>
    </source>
</reference>
<dbReference type="AlphaFoldDB" id="A0A2S9YTH3"/>
<gene>
    <name evidence="1" type="ORF">ENSA7_19660</name>
</gene>
<comment type="caution">
    <text evidence="1">The sequence shown here is derived from an EMBL/GenBank/DDBJ whole genome shotgun (WGS) entry which is preliminary data.</text>
</comment>
<name>A0A2S9YTH3_9BACT</name>
<protein>
    <submittedName>
        <fullName evidence="1">Uncharacterized protein</fullName>
    </submittedName>
</protein>
<sequence>MSNSNPTLSFIDVVVVDPHDPPRLTTLVGYPGAAAAPTQRRLYLDIALTEYVDRQRDAVVHEQAVSGEYGLPAVLVWVRDDARLTHHTRTPTGDLGVKGTAAELAGCDAVEAEDWAETDQHGWVDLRAG</sequence>
<accession>A0A2S9YTH3</accession>
<proteinExistence type="predicted"/>
<evidence type="ECO:0000313" key="1">
    <source>
        <dbReference type="EMBL" id="PRQ08339.1"/>
    </source>
</evidence>
<evidence type="ECO:0000313" key="2">
    <source>
        <dbReference type="Proteomes" id="UP000238823"/>
    </source>
</evidence>
<dbReference type="RefSeq" id="WP_106088981.1">
    <property type="nucleotide sequence ID" value="NZ_PVNL01000042.1"/>
</dbReference>
<organism evidence="1 2">
    <name type="scientific">Enhygromyxa salina</name>
    <dbReference type="NCBI Taxonomy" id="215803"/>
    <lineage>
        <taxon>Bacteria</taxon>
        <taxon>Pseudomonadati</taxon>
        <taxon>Myxococcota</taxon>
        <taxon>Polyangia</taxon>
        <taxon>Nannocystales</taxon>
        <taxon>Nannocystaceae</taxon>
        <taxon>Enhygromyxa</taxon>
    </lineage>
</organism>
<dbReference type="Proteomes" id="UP000238823">
    <property type="component" value="Unassembled WGS sequence"/>
</dbReference>
<dbReference type="EMBL" id="PVNL01000042">
    <property type="protein sequence ID" value="PRQ08339.1"/>
    <property type="molecule type" value="Genomic_DNA"/>
</dbReference>